<comment type="caution">
    <text evidence="10">The sequence shown here is derived from an EMBL/GenBank/DDBJ whole genome shotgun (WGS) entry which is preliminary data.</text>
</comment>
<dbReference type="PROSITE" id="PS00893">
    <property type="entry name" value="NUDIX_BOX"/>
    <property type="match status" value="1"/>
</dbReference>
<keyword evidence="6" id="KW-0648">Protein biosynthesis</keyword>
<evidence type="ECO:0000313" key="11">
    <source>
        <dbReference type="Proteomes" id="UP001153678"/>
    </source>
</evidence>
<dbReference type="SUPFAM" id="SSF47323">
    <property type="entry name" value="Anticodon-binding domain of a subclass of class I aminoacyl-tRNA synthetases"/>
    <property type="match status" value="1"/>
</dbReference>
<dbReference type="CDD" id="cd02883">
    <property type="entry name" value="NUDIX_Hydrolase"/>
    <property type="match status" value="1"/>
</dbReference>
<dbReference type="Pfam" id="PF09334">
    <property type="entry name" value="tRNA-synt_1g"/>
    <property type="match status" value="1"/>
</dbReference>
<name>A0A9W4SE08_9GLOM</name>
<dbReference type="InterPro" id="IPR020084">
    <property type="entry name" value="NUDIX_hydrolase_CS"/>
</dbReference>
<gene>
    <name evidence="10" type="ORF">FWILDA_LOCUS1916</name>
</gene>
<dbReference type="AlphaFoldDB" id="A0A9W4SE08"/>
<evidence type="ECO:0000256" key="1">
    <source>
        <dbReference type="ARBA" id="ARBA00005594"/>
    </source>
</evidence>
<accession>A0A9W4SE08</accession>
<dbReference type="InterPro" id="IPR000086">
    <property type="entry name" value="NUDIX_hydrolase_dom"/>
</dbReference>
<evidence type="ECO:0000256" key="2">
    <source>
        <dbReference type="ARBA" id="ARBA00022598"/>
    </source>
</evidence>
<keyword evidence="11" id="KW-1185">Reference proteome</keyword>
<evidence type="ECO:0000256" key="4">
    <source>
        <dbReference type="ARBA" id="ARBA00022801"/>
    </source>
</evidence>
<keyword evidence="5" id="KW-0067">ATP-binding</keyword>
<dbReference type="Gene3D" id="3.40.50.620">
    <property type="entry name" value="HUPs"/>
    <property type="match status" value="1"/>
</dbReference>
<dbReference type="InterPro" id="IPR015413">
    <property type="entry name" value="Methionyl/Leucyl_tRNA_Synth"/>
</dbReference>
<organism evidence="10 11">
    <name type="scientific">Funneliformis geosporum</name>
    <dbReference type="NCBI Taxonomy" id="1117311"/>
    <lineage>
        <taxon>Eukaryota</taxon>
        <taxon>Fungi</taxon>
        <taxon>Fungi incertae sedis</taxon>
        <taxon>Mucoromycota</taxon>
        <taxon>Glomeromycotina</taxon>
        <taxon>Glomeromycetes</taxon>
        <taxon>Glomerales</taxon>
        <taxon>Glomeraceae</taxon>
        <taxon>Funneliformis</taxon>
    </lineage>
</organism>
<dbReference type="SUPFAM" id="SSF52374">
    <property type="entry name" value="Nucleotidylyl transferase"/>
    <property type="match status" value="1"/>
</dbReference>
<dbReference type="InterPro" id="IPR015797">
    <property type="entry name" value="NUDIX_hydrolase-like_dom_sf"/>
</dbReference>
<comment type="similarity">
    <text evidence="8">Belongs to the Nudix hydrolase family.</text>
</comment>
<dbReference type="Gene3D" id="3.90.79.10">
    <property type="entry name" value="Nucleoside Triphosphate Pyrophosphohydrolase"/>
    <property type="match status" value="1"/>
</dbReference>
<dbReference type="PANTHER" id="PTHR43326">
    <property type="entry name" value="METHIONYL-TRNA SYNTHETASE"/>
    <property type="match status" value="1"/>
</dbReference>
<keyword evidence="3" id="KW-0547">Nucleotide-binding</keyword>
<feature type="domain" description="Nudix hydrolase" evidence="9">
    <location>
        <begin position="34"/>
        <end position="168"/>
    </location>
</feature>
<dbReference type="PROSITE" id="PS51462">
    <property type="entry name" value="NUDIX"/>
    <property type="match status" value="1"/>
</dbReference>
<evidence type="ECO:0000256" key="8">
    <source>
        <dbReference type="RuleBase" id="RU003476"/>
    </source>
</evidence>
<dbReference type="PANTHER" id="PTHR43326:SF1">
    <property type="entry name" value="METHIONINE--TRNA LIGASE, MITOCHONDRIAL"/>
    <property type="match status" value="1"/>
</dbReference>
<dbReference type="GO" id="GO:0016787">
    <property type="term" value="F:hydrolase activity"/>
    <property type="evidence" value="ECO:0007669"/>
    <property type="project" value="UniProtKB-KW"/>
</dbReference>
<keyword evidence="2" id="KW-0436">Ligase</keyword>
<comment type="similarity">
    <text evidence="1">Belongs to the class-I aminoacyl-tRNA synthetase family.</text>
</comment>
<dbReference type="EMBL" id="CAMKVN010000200">
    <property type="protein sequence ID" value="CAI2165130.1"/>
    <property type="molecule type" value="Genomic_DNA"/>
</dbReference>
<dbReference type="InterPro" id="IPR009080">
    <property type="entry name" value="tRNAsynth_Ia_anticodon-bd"/>
</dbReference>
<dbReference type="GO" id="GO:0005524">
    <property type="term" value="F:ATP binding"/>
    <property type="evidence" value="ECO:0007669"/>
    <property type="project" value="UniProtKB-KW"/>
</dbReference>
<keyword evidence="4 8" id="KW-0378">Hydrolase</keyword>
<reference evidence="10" key="1">
    <citation type="submission" date="2022-08" db="EMBL/GenBank/DDBJ databases">
        <authorList>
            <person name="Kallberg Y."/>
            <person name="Tangrot J."/>
            <person name="Rosling A."/>
        </authorList>
    </citation>
    <scope>NUCLEOTIDE SEQUENCE</scope>
    <source>
        <strain evidence="10">Wild A</strain>
    </source>
</reference>
<dbReference type="SUPFAM" id="SSF55811">
    <property type="entry name" value="Nudix"/>
    <property type="match status" value="1"/>
</dbReference>
<dbReference type="Proteomes" id="UP001153678">
    <property type="component" value="Unassembled WGS sequence"/>
</dbReference>
<sequence length="300" mass="35078">MVIYVWFEALLNYLNSELGEKFFTSDSPNEQRNEKVREFSCVAIQNKNGEYLLVYNKKYDRWQIPGGKLEPNENPLQAAKREIFEETNLIVEDLEKFGEKVFYVAKEPQTISEIKFFEVSEIEKLNSQVPDKVTEYLLKKLTAGEIIHLRLPDKILAHGWLTTPQGKMSKSKGNVIDPLELLKKYPLDLLRIYLIAKINFLQDGVCDENLLREFYHDFLVNNLSNLVSRVNKMLQLYRKGVVPSLENEVKNEKLEEYKKKCNSVVQRFQKKMDNYELTKAFSQIQILLDESNKLIADLTP</sequence>
<proteinExistence type="inferred from homology"/>
<evidence type="ECO:0000256" key="3">
    <source>
        <dbReference type="ARBA" id="ARBA00022741"/>
    </source>
</evidence>
<dbReference type="OrthoDB" id="447842at2759"/>
<dbReference type="Pfam" id="PF00293">
    <property type="entry name" value="NUDIX"/>
    <property type="match status" value="1"/>
</dbReference>
<protein>
    <submittedName>
        <fullName evidence="10">7702_t:CDS:1</fullName>
    </submittedName>
</protein>
<dbReference type="InterPro" id="IPR014729">
    <property type="entry name" value="Rossmann-like_a/b/a_fold"/>
</dbReference>
<dbReference type="InterPro" id="IPR023457">
    <property type="entry name" value="Met-tRNA_synth_2"/>
</dbReference>
<evidence type="ECO:0000259" key="9">
    <source>
        <dbReference type="PROSITE" id="PS51462"/>
    </source>
</evidence>
<dbReference type="GO" id="GO:0006431">
    <property type="term" value="P:methionyl-tRNA aminoacylation"/>
    <property type="evidence" value="ECO:0007669"/>
    <property type="project" value="TreeGrafter"/>
</dbReference>
<keyword evidence="7" id="KW-0030">Aminoacyl-tRNA synthetase</keyword>
<evidence type="ECO:0000256" key="5">
    <source>
        <dbReference type="ARBA" id="ARBA00022840"/>
    </source>
</evidence>
<dbReference type="GO" id="GO:0004825">
    <property type="term" value="F:methionine-tRNA ligase activity"/>
    <property type="evidence" value="ECO:0007669"/>
    <property type="project" value="InterPro"/>
</dbReference>
<dbReference type="Gene3D" id="1.10.730.10">
    <property type="entry name" value="Isoleucyl-tRNA Synthetase, Domain 1"/>
    <property type="match status" value="1"/>
</dbReference>
<evidence type="ECO:0000313" key="10">
    <source>
        <dbReference type="EMBL" id="CAI2165130.1"/>
    </source>
</evidence>
<evidence type="ECO:0000256" key="7">
    <source>
        <dbReference type="ARBA" id="ARBA00023146"/>
    </source>
</evidence>
<dbReference type="PRINTS" id="PR00502">
    <property type="entry name" value="NUDIXFAMILY"/>
</dbReference>
<evidence type="ECO:0000256" key="6">
    <source>
        <dbReference type="ARBA" id="ARBA00022917"/>
    </source>
</evidence>
<dbReference type="InterPro" id="IPR020476">
    <property type="entry name" value="Nudix_hydrolase"/>
</dbReference>